<dbReference type="EMBL" id="CDMC01000006">
    <property type="protein sequence ID" value="CEN61381.1"/>
    <property type="molecule type" value="Genomic_DNA"/>
</dbReference>
<organism evidence="2 3">
    <name type="scientific">Aspergillus calidoustus</name>
    <dbReference type="NCBI Taxonomy" id="454130"/>
    <lineage>
        <taxon>Eukaryota</taxon>
        <taxon>Fungi</taxon>
        <taxon>Dikarya</taxon>
        <taxon>Ascomycota</taxon>
        <taxon>Pezizomycotina</taxon>
        <taxon>Eurotiomycetes</taxon>
        <taxon>Eurotiomycetidae</taxon>
        <taxon>Eurotiales</taxon>
        <taxon>Aspergillaceae</taxon>
        <taxon>Aspergillus</taxon>
        <taxon>Aspergillus subgen. Nidulantes</taxon>
    </lineage>
</organism>
<sequence length="368" mass="40006">MDLTPNNQTCFLSLGLVVLDEIRLPGQEPLINVLGGSGAYATLGARLFLPVPASRSVGLFLRVGRDFPESTIESLERWDVRLFIDKESERRSTRGLLEYKDTTFGPKTFKYTTTPLHVSIDSLHNTPLLSSKAFHFLESPQNITGRVSELLTSRSTSSFRPDSPLIVWEPAPLSCKAENLAPCLQVLQGGIVDVFSPNHIELAALFGEEATPDIAKIESLALRMLNSRAAYGTDDGSDRRKRTKPQTIVIRAGEHGCLVCGHNLKPTWLPPFYEPSPEGGQNAKIVDPTGAGNAFLGGYAVGYVTTGNLIEAGCYGAVAASFALEQVGVPVMVAKGYEETWNGGRVLGRLEEYRRRVGLSGNETRAVD</sequence>
<dbReference type="InterPro" id="IPR029056">
    <property type="entry name" value="Ribokinase-like"/>
</dbReference>
<dbReference type="OMA" id="YQDTTFG"/>
<dbReference type="SUPFAM" id="SSF53613">
    <property type="entry name" value="Ribokinase-like"/>
    <property type="match status" value="1"/>
</dbReference>
<protein>
    <recommendedName>
        <fullName evidence="1">Carbohydrate kinase PfkB domain-containing protein</fullName>
    </recommendedName>
</protein>
<dbReference type="Proteomes" id="UP000054771">
    <property type="component" value="Unassembled WGS sequence"/>
</dbReference>
<dbReference type="OrthoDB" id="497927at2759"/>
<evidence type="ECO:0000313" key="2">
    <source>
        <dbReference type="EMBL" id="CEN61381.1"/>
    </source>
</evidence>
<dbReference type="STRING" id="454130.A0A0U5GP46"/>
<dbReference type="PANTHER" id="PTHR47098:SF1">
    <property type="entry name" value="PFKB FAMILY CARBOHYDRATE KINASE SUPERFAMILY (AFU_ORTHOLOGUE AFUA_4G09500)"/>
    <property type="match status" value="1"/>
</dbReference>
<name>A0A0U5GP46_ASPCI</name>
<dbReference type="Gene3D" id="3.40.1190.20">
    <property type="match status" value="1"/>
</dbReference>
<feature type="domain" description="Carbohydrate kinase PfkB" evidence="1">
    <location>
        <begin position="35"/>
        <end position="329"/>
    </location>
</feature>
<dbReference type="Pfam" id="PF00294">
    <property type="entry name" value="PfkB"/>
    <property type="match status" value="1"/>
</dbReference>
<dbReference type="InterPro" id="IPR011611">
    <property type="entry name" value="PfkB_dom"/>
</dbReference>
<reference evidence="3" key="1">
    <citation type="journal article" date="2016" name="Genome Announc.">
        <title>Draft genome sequences of fungus Aspergillus calidoustus.</title>
        <authorList>
            <person name="Horn F."/>
            <person name="Linde J."/>
            <person name="Mattern D.J."/>
            <person name="Walther G."/>
            <person name="Guthke R."/>
            <person name="Scherlach K."/>
            <person name="Martin K."/>
            <person name="Brakhage A.A."/>
            <person name="Petzke L."/>
            <person name="Valiante V."/>
        </authorList>
    </citation>
    <scope>NUCLEOTIDE SEQUENCE [LARGE SCALE GENOMIC DNA]</scope>
    <source>
        <strain evidence="3">SF006504</strain>
    </source>
</reference>
<gene>
    <name evidence="2" type="ORF">ASPCAL08035</name>
</gene>
<keyword evidence="3" id="KW-1185">Reference proteome</keyword>
<evidence type="ECO:0000259" key="1">
    <source>
        <dbReference type="Pfam" id="PF00294"/>
    </source>
</evidence>
<dbReference type="PANTHER" id="PTHR47098">
    <property type="entry name" value="PROTEIN MAK32"/>
    <property type="match status" value="1"/>
</dbReference>
<accession>A0A0U5GP46</accession>
<dbReference type="AlphaFoldDB" id="A0A0U5GP46"/>
<proteinExistence type="predicted"/>
<evidence type="ECO:0000313" key="3">
    <source>
        <dbReference type="Proteomes" id="UP000054771"/>
    </source>
</evidence>